<dbReference type="AlphaFoldDB" id="A0A165ULX6"/>
<reference evidence="2 3" key="1">
    <citation type="journal article" date="2016" name="Front. Microbiol.">
        <title>Comparative Genomic Analysis Reveals a Diverse Repertoire of Genes Involved in Prokaryote-Eukaryote Interactions within the Pseudovibrio Genus.</title>
        <authorList>
            <person name="Romano S."/>
            <person name="Fernandez-Guerra A."/>
            <person name="Reen F.J."/>
            <person name="Glockner F.O."/>
            <person name="Crowley S.P."/>
            <person name="O'Sullivan O."/>
            <person name="Cotter P.D."/>
            <person name="Adams C."/>
            <person name="Dobson A.D."/>
            <person name="O'Gara F."/>
        </authorList>
    </citation>
    <scope>NUCLEOTIDE SEQUENCE [LARGE SCALE GENOMIC DNA]</scope>
    <source>
        <strain evidence="2 3">Ad2</strain>
    </source>
</reference>
<evidence type="ECO:0000313" key="3">
    <source>
        <dbReference type="Proteomes" id="UP000076577"/>
    </source>
</evidence>
<comment type="caution">
    <text evidence="2">The sequence shown here is derived from an EMBL/GenBank/DDBJ whole genome shotgun (WGS) entry which is preliminary data.</text>
</comment>
<sequence>MYTPFLRYRMCLRLVLLSLCSIFMYASMSVAQTGQSDPIAFSFLQSLKDKGLIVTFIGPITITDDILTIDGLEGHLKTDGRKHFKFGSLALSGASMETNNRLFISDFAAYKFEIDEPKFAFSADSILISDLYLSKPATQGDAISGLTSSLYSSAEILKLHFLDRSSGHSMPIERVTVTFDTANGGFPISAAIQVNAISLNQSVFGPPQQQMLNALGHTQLTADIAFEGEWNGVTGQLNVESASLVLRDLFTAQLSAKFKGLTETVLKQMAKLAAKDNVIALDQLQNTAVSSFSLSLINNGGLDELLKQQARKHNQSQDAYVRRLTEQAERQFGRIPDRAKSLEFTEAVYNFLQNPQNITVQATPKSPVSVIHILGVSAISPLSIVSLLGITLEANID</sequence>
<organism evidence="2 3">
    <name type="scientific">Pseudovibrio axinellae</name>
    <dbReference type="NCBI Taxonomy" id="989403"/>
    <lineage>
        <taxon>Bacteria</taxon>
        <taxon>Pseudomonadati</taxon>
        <taxon>Pseudomonadota</taxon>
        <taxon>Alphaproteobacteria</taxon>
        <taxon>Hyphomicrobiales</taxon>
        <taxon>Stappiaceae</taxon>
        <taxon>Pseudovibrio</taxon>
    </lineage>
</organism>
<gene>
    <name evidence="2" type="ORF">PsAD2_03836</name>
</gene>
<dbReference type="OrthoDB" id="7824623at2"/>
<keyword evidence="3" id="KW-1185">Reference proteome</keyword>
<evidence type="ECO:0000256" key="1">
    <source>
        <dbReference type="SAM" id="SignalP"/>
    </source>
</evidence>
<dbReference type="RefSeq" id="WP_068009558.1">
    <property type="nucleotide sequence ID" value="NZ_FOFM01000001.1"/>
</dbReference>
<feature type="chain" id="PRO_5007867695" evidence="1">
    <location>
        <begin position="27"/>
        <end position="397"/>
    </location>
</feature>
<accession>A0A165ULX6</accession>
<proteinExistence type="predicted"/>
<name>A0A165ULX6_9HYPH</name>
<dbReference type="EMBL" id="LMCB01000098">
    <property type="protein sequence ID" value="KZL12531.1"/>
    <property type="molecule type" value="Genomic_DNA"/>
</dbReference>
<feature type="signal peptide" evidence="1">
    <location>
        <begin position="1"/>
        <end position="26"/>
    </location>
</feature>
<dbReference type="Proteomes" id="UP000076577">
    <property type="component" value="Unassembled WGS sequence"/>
</dbReference>
<evidence type="ECO:0000313" key="2">
    <source>
        <dbReference type="EMBL" id="KZL12531.1"/>
    </source>
</evidence>
<dbReference type="PATRIC" id="fig|989403.3.peg.4180"/>
<dbReference type="STRING" id="989403.SAMN05421798_101144"/>
<protein>
    <submittedName>
        <fullName evidence="2">Uncharacterized protein</fullName>
    </submittedName>
</protein>
<keyword evidence="1" id="KW-0732">Signal</keyword>